<dbReference type="PANTHER" id="PTHR43742">
    <property type="entry name" value="TRIMETHYLAMINE-N-OXIDE REDUCTASE"/>
    <property type="match status" value="1"/>
</dbReference>
<dbReference type="GO" id="GO:0043546">
    <property type="term" value="F:molybdopterin cofactor binding"/>
    <property type="evidence" value="ECO:0007669"/>
    <property type="project" value="InterPro"/>
</dbReference>
<dbReference type="Gene3D" id="3.40.50.740">
    <property type="match status" value="2"/>
</dbReference>
<dbReference type="InterPro" id="IPR009010">
    <property type="entry name" value="Asp_de-COase-like_dom_sf"/>
</dbReference>
<dbReference type="Gene3D" id="2.20.25.90">
    <property type="entry name" value="ADC-like domains"/>
    <property type="match status" value="1"/>
</dbReference>
<dbReference type="InterPro" id="IPR006656">
    <property type="entry name" value="Mopterin_OxRdtase"/>
</dbReference>
<keyword evidence="6" id="KW-0411">Iron-sulfur</keyword>
<proteinExistence type="inferred from homology"/>
<dbReference type="Proteomes" id="UP000530850">
    <property type="component" value="Unassembled WGS sequence"/>
</dbReference>
<dbReference type="InterPro" id="IPR006657">
    <property type="entry name" value="MoPterin_dinucl-bd_dom"/>
</dbReference>
<dbReference type="AlphaFoldDB" id="A0A7W5D3C2"/>
<evidence type="ECO:0000256" key="3">
    <source>
        <dbReference type="ARBA" id="ARBA00022729"/>
    </source>
</evidence>
<dbReference type="GeneID" id="93356305"/>
<dbReference type="Gene3D" id="3.40.228.10">
    <property type="entry name" value="Dimethylsulfoxide Reductase, domain 2"/>
    <property type="match status" value="2"/>
</dbReference>
<dbReference type="CDD" id="cd02781">
    <property type="entry name" value="MopB_CT_Acetylene-hydratase"/>
    <property type="match status" value="1"/>
</dbReference>
<feature type="domain" description="4Fe-4S Mo/W bis-MGD-type" evidence="7">
    <location>
        <begin position="63"/>
        <end position="118"/>
    </location>
</feature>
<dbReference type="GO" id="GO:0018818">
    <property type="term" value="F:acetylene hydratase activity"/>
    <property type="evidence" value="ECO:0007669"/>
    <property type="project" value="InterPro"/>
</dbReference>
<keyword evidence="2" id="KW-0479">Metal-binding</keyword>
<sequence>MLNSSESMQATATGGLAHKLDISRRSFVKLAAATAAATAASAAFVPQALAEDHNSGSLPEAGVQRIRTMCRGCGKMECGVWVTVENGRAVKIEGDESSFASSGNSCSKSQASLQACYHPDRLAYPLKRTNPKGDDDPGWVRISWDEALKTAGEKFLEIEAQRGPNSMFSMCGTSRIYCMSSALAAQAILNTANTHQAYQICKGPRHVATGMVSARAYSWMATVDRPKVYVQWGGASELSNYDDSCRTTVDAATKADHHILVDPRMTNMGKEADIWNPLRPGTDGAIGLGWLNVIINNDLYNDLWVKRWTNAPFLVCYDIEPSGWKQGGMGGSEEIKTRLLKESDVTEGGSPKKFIVFDQLGNKFTYFDAETGYWEGETPWEITGKEAAQENLIPGMTQGFVPDMSPFNPEIDPQIWGEVEVTLKDGRTSTCPTVWQVFNDYLADFTPEKVEEITSVPAADIIEAATTYATPIDPTTGYGNGGIQYMLAVEHACNSVQNSRICDLIVGITNNFDTPGGNRGATSATFGEEFAMMGSGLGMGAPELWDSVLGVEDIPLLKHHKIWADSTAVWDACNNEGSPYPLYGGYCQSGDVMNMSNALWGWEGLKKLDFLLDIDLWHTPTSQLADILVPARHWLEVDCPRRSQGSGGMEGSHCKCVEPYAESWFDVDIIIQLCKAMNKPWSADPENPWPDSIYELDAAAAPMGLTWEEWKKEFQEKGFRDCKKEYPEDWGTYRRYETGHCAGGRGVFVPGLQTPTRKQEIWSTWIESYHPDGAHTLPMYNEPPESPISQPELAKEYPLIMTTGRRIPVYFHSEHRQLPWCREQWPVPRVEINPADAEELGVDQGDWVWIESPRGKIRQVVDLYHGIRPGTINCEHQWWLPEFNGATKGFDLVSINCLVNKDLRDPLCGSSYARAYQVKVYKATPENSPFGNPIPCDVDGTPMISTPDDPRLKAWLPGGQGTEAHRGY</sequence>
<dbReference type="GO" id="GO:0016491">
    <property type="term" value="F:oxidoreductase activity"/>
    <property type="evidence" value="ECO:0007669"/>
    <property type="project" value="UniProtKB-KW"/>
</dbReference>
<evidence type="ECO:0000256" key="5">
    <source>
        <dbReference type="ARBA" id="ARBA00023004"/>
    </source>
</evidence>
<comment type="similarity">
    <text evidence="1">Belongs to the prokaryotic molybdopterin-containing oxidoreductase family.</text>
</comment>
<evidence type="ECO:0000313" key="8">
    <source>
        <dbReference type="EMBL" id="MBB3171965.1"/>
    </source>
</evidence>
<dbReference type="GO" id="GO:0051536">
    <property type="term" value="F:iron-sulfur cluster binding"/>
    <property type="evidence" value="ECO:0007669"/>
    <property type="project" value="UniProtKB-KW"/>
</dbReference>
<name>A0A7W5D3C2_9ACTN</name>
<comment type="caution">
    <text evidence="8">The sequence shown here is derived from an EMBL/GenBank/DDBJ whole genome shotgun (WGS) entry which is preliminary data.</text>
</comment>
<dbReference type="InterPro" id="IPR050612">
    <property type="entry name" value="Prok_Mopterin_Oxidored"/>
</dbReference>
<protein>
    <submittedName>
        <fullName evidence="8">Anaerobic selenocysteine-containing dehydrogenase</fullName>
    </submittedName>
</protein>
<dbReference type="Pfam" id="PF01568">
    <property type="entry name" value="Molydop_binding"/>
    <property type="match status" value="1"/>
</dbReference>
<dbReference type="Pfam" id="PF00384">
    <property type="entry name" value="Molybdopterin"/>
    <property type="match status" value="1"/>
</dbReference>
<keyword evidence="4" id="KW-0560">Oxidoreductase</keyword>
<dbReference type="SUPFAM" id="SSF53706">
    <property type="entry name" value="Formate dehydrogenase/DMSO reductase, domains 1-3"/>
    <property type="match status" value="1"/>
</dbReference>
<keyword evidence="5" id="KW-0408">Iron</keyword>
<dbReference type="RefSeq" id="WP_214647091.1">
    <property type="nucleotide sequence ID" value="NZ_CANSOV010000024.1"/>
</dbReference>
<reference evidence="8 9" key="1">
    <citation type="submission" date="2020-08" db="EMBL/GenBank/DDBJ databases">
        <title>Sequencing the genomes of 1000 actinobacteria strains.</title>
        <authorList>
            <person name="Klenk H.-P."/>
        </authorList>
    </citation>
    <scope>NUCLEOTIDE SEQUENCE [LARGE SCALE GENOMIC DNA]</scope>
    <source>
        <strain evidence="8 9">DSM 22242</strain>
    </source>
</reference>
<dbReference type="EMBL" id="JACHYA010000007">
    <property type="protein sequence ID" value="MBB3171965.1"/>
    <property type="molecule type" value="Genomic_DNA"/>
</dbReference>
<evidence type="ECO:0000256" key="1">
    <source>
        <dbReference type="ARBA" id="ARBA00010312"/>
    </source>
</evidence>
<dbReference type="SUPFAM" id="SSF50692">
    <property type="entry name" value="ADC-like"/>
    <property type="match status" value="1"/>
</dbReference>
<dbReference type="NCBIfam" id="TIGR01409">
    <property type="entry name" value="TAT_signal_seq"/>
    <property type="match status" value="1"/>
</dbReference>
<evidence type="ECO:0000256" key="4">
    <source>
        <dbReference type="ARBA" id="ARBA00023002"/>
    </source>
</evidence>
<dbReference type="InterPro" id="IPR006963">
    <property type="entry name" value="Mopterin_OxRdtase_4Fe-4S_dom"/>
</dbReference>
<accession>A0A7W5D3C2</accession>
<evidence type="ECO:0000256" key="6">
    <source>
        <dbReference type="ARBA" id="ARBA00023014"/>
    </source>
</evidence>
<dbReference type="Gene3D" id="2.40.40.20">
    <property type="match status" value="1"/>
</dbReference>
<organism evidence="8 9">
    <name type="scientific">Parvibacter caecicola</name>
    <dbReference type="NCBI Taxonomy" id="747645"/>
    <lineage>
        <taxon>Bacteria</taxon>
        <taxon>Bacillati</taxon>
        <taxon>Actinomycetota</taxon>
        <taxon>Coriobacteriia</taxon>
        <taxon>Coriobacteriales</taxon>
        <taxon>Coriobacteriaceae</taxon>
        <taxon>Parvibacter</taxon>
    </lineage>
</organism>
<evidence type="ECO:0000256" key="2">
    <source>
        <dbReference type="ARBA" id="ARBA00022723"/>
    </source>
</evidence>
<dbReference type="SMART" id="SM00926">
    <property type="entry name" value="Molybdop_Fe4S4"/>
    <property type="match status" value="1"/>
</dbReference>
<dbReference type="InterPro" id="IPR019546">
    <property type="entry name" value="TAT_signal_bac_arc"/>
</dbReference>
<evidence type="ECO:0000259" key="7">
    <source>
        <dbReference type="SMART" id="SM00926"/>
    </source>
</evidence>
<gene>
    <name evidence="8" type="ORF">FHR31_001798</name>
</gene>
<dbReference type="InterPro" id="IPR006311">
    <property type="entry name" value="TAT_signal"/>
</dbReference>
<dbReference type="Pfam" id="PF04879">
    <property type="entry name" value="Molybdop_Fe4S4"/>
    <property type="match status" value="1"/>
</dbReference>
<evidence type="ECO:0000313" key="9">
    <source>
        <dbReference type="Proteomes" id="UP000530850"/>
    </source>
</evidence>
<dbReference type="PROSITE" id="PS51318">
    <property type="entry name" value="TAT"/>
    <property type="match status" value="1"/>
</dbReference>
<dbReference type="InterPro" id="IPR037949">
    <property type="entry name" value="MopB_CT_Acetylene-hydratase"/>
</dbReference>
<keyword evidence="3" id="KW-0732">Signal</keyword>
<dbReference type="GO" id="GO:0046872">
    <property type="term" value="F:metal ion binding"/>
    <property type="evidence" value="ECO:0007669"/>
    <property type="project" value="UniProtKB-KW"/>
</dbReference>